<protein>
    <submittedName>
        <fullName evidence="1">Uncharacterized protein</fullName>
    </submittedName>
</protein>
<dbReference type="Proteomes" id="UP001364224">
    <property type="component" value="Unassembled WGS sequence"/>
</dbReference>
<sequence length="116" mass="13481">MPPVTTDYFANKVHQLFGGLLTKKPRSFHKFALKSSFYAHIDLRSGAMAIARLRDFPVNNIDPEISELLELLNAREQFDELAQLFEHSLRPWDQYSEEERKWLIAKAASMMSQRPS</sequence>
<accession>A0ABU8B3C1</accession>
<dbReference type="EMBL" id="JAZHRV010000001">
    <property type="protein sequence ID" value="MEH2553035.1"/>
    <property type="molecule type" value="Genomic_DNA"/>
</dbReference>
<proteinExistence type="predicted"/>
<name>A0ABU8B3C1_9BRAD</name>
<gene>
    <name evidence="1" type="ORF">V1286_000564</name>
</gene>
<organism evidence="1 2">
    <name type="scientific">Bradyrhizobium algeriense</name>
    <dbReference type="NCBI Taxonomy" id="634784"/>
    <lineage>
        <taxon>Bacteria</taxon>
        <taxon>Pseudomonadati</taxon>
        <taxon>Pseudomonadota</taxon>
        <taxon>Alphaproteobacteria</taxon>
        <taxon>Hyphomicrobiales</taxon>
        <taxon>Nitrobacteraceae</taxon>
        <taxon>Bradyrhizobium</taxon>
    </lineage>
</organism>
<reference evidence="1 2" key="1">
    <citation type="submission" date="2024-02" db="EMBL/GenBank/DDBJ databases">
        <title>Adaptive strategies in a cosmopolitan and abundant soil bacterium.</title>
        <authorList>
            <person name="Carini P."/>
        </authorList>
    </citation>
    <scope>NUCLEOTIDE SEQUENCE [LARGE SCALE GENOMIC DNA]</scope>
    <source>
        <strain evidence="1 2">AZCC 1608</strain>
    </source>
</reference>
<evidence type="ECO:0000313" key="1">
    <source>
        <dbReference type="EMBL" id="MEH2553035.1"/>
    </source>
</evidence>
<keyword evidence="2" id="KW-1185">Reference proteome</keyword>
<dbReference type="RefSeq" id="WP_334477425.1">
    <property type="nucleotide sequence ID" value="NZ_JAZHRV010000001.1"/>
</dbReference>
<evidence type="ECO:0000313" key="2">
    <source>
        <dbReference type="Proteomes" id="UP001364224"/>
    </source>
</evidence>
<comment type="caution">
    <text evidence="1">The sequence shown here is derived from an EMBL/GenBank/DDBJ whole genome shotgun (WGS) entry which is preliminary data.</text>
</comment>